<evidence type="ECO:0000256" key="1">
    <source>
        <dbReference type="SAM" id="Phobius"/>
    </source>
</evidence>
<feature type="transmembrane region" description="Helical" evidence="1">
    <location>
        <begin position="362"/>
        <end position="378"/>
    </location>
</feature>
<sequence length="477" mass="53037">MAVLDERGVEQCAFILKLHQRDSRYSVYIRTLLTVQLCNRRVRNITMVTGGRVENNKIEISDSEDVPDNNIWGYIVCFGTIITFIAGIGHVNSFGLIYNDFIIETNSTAKSLTTAHGVFAIMLAIGGLFLNMIIKKRSLRFGGLLGALIFSIGSLLTILITNTNQLPLTFGTLQGVGFGMMVPVCYSTLNYYYVKRRTQVMSVIKALQGFILMWYPQLIKLFMTEYGFRGTLLIISGISLHGIPGMAVMRTKPLRNFRTAKDAKNDGEQEDLLNVENGKLNVLKLNEKNLTDEDKSKIKEIRHELWKLLNIKVLKDPVFCNICVGQSFSQVATCISITAAADVAGRCILAVISSIININTRVLYYIATVFTLIVRIVMLQVREFVYVAVVTGALGVLRAWLHVASPLVIASHVPHGDFPGAYALSMLAAGIVNVACAPFIGLVKDEYEDYIPAFYALVVCCAPCLIFWPIEYLMTKQ</sequence>
<dbReference type="InterPro" id="IPR011701">
    <property type="entry name" value="MFS"/>
</dbReference>
<dbReference type="AlphaFoldDB" id="A0A194PP43"/>
<dbReference type="Pfam" id="PF07690">
    <property type="entry name" value="MFS_1"/>
    <property type="match status" value="1"/>
</dbReference>
<feature type="transmembrane region" description="Helical" evidence="1">
    <location>
        <begin position="111"/>
        <end position="134"/>
    </location>
</feature>
<keyword evidence="1" id="KW-0472">Membrane</keyword>
<dbReference type="Proteomes" id="UP000053268">
    <property type="component" value="Unassembled WGS sequence"/>
</dbReference>
<gene>
    <name evidence="2" type="ORF">RR46_12081</name>
</gene>
<name>A0A194PP43_PAPXU</name>
<dbReference type="PANTHER" id="PTHR11360:SF309">
    <property type="entry name" value="MONOCARBOXYLATE TRANSPORTER 7-LIKE PROTEIN"/>
    <property type="match status" value="1"/>
</dbReference>
<reference evidence="2 3" key="1">
    <citation type="journal article" date="2015" name="Nat. Commun.">
        <title>Outbred genome sequencing and CRISPR/Cas9 gene editing in butterflies.</title>
        <authorList>
            <person name="Li X."/>
            <person name="Fan D."/>
            <person name="Zhang W."/>
            <person name="Liu G."/>
            <person name="Zhang L."/>
            <person name="Zhao L."/>
            <person name="Fang X."/>
            <person name="Chen L."/>
            <person name="Dong Y."/>
            <person name="Chen Y."/>
            <person name="Ding Y."/>
            <person name="Zhao R."/>
            <person name="Feng M."/>
            <person name="Zhu Y."/>
            <person name="Feng Y."/>
            <person name="Jiang X."/>
            <person name="Zhu D."/>
            <person name="Xiang H."/>
            <person name="Feng X."/>
            <person name="Li S."/>
            <person name="Wang J."/>
            <person name="Zhang G."/>
            <person name="Kronforst M.R."/>
            <person name="Wang W."/>
        </authorList>
    </citation>
    <scope>NUCLEOTIDE SEQUENCE [LARGE SCALE GENOMIC DNA]</scope>
    <source>
        <strain evidence="2">Ya'a_city_454_Px</strain>
        <tissue evidence="2">Whole body</tissue>
    </source>
</reference>
<keyword evidence="1" id="KW-1133">Transmembrane helix</keyword>
<keyword evidence="1" id="KW-0812">Transmembrane</keyword>
<evidence type="ECO:0000313" key="3">
    <source>
        <dbReference type="Proteomes" id="UP000053268"/>
    </source>
</evidence>
<dbReference type="EMBL" id="KQ459597">
    <property type="protein sequence ID" value="KPI95077.1"/>
    <property type="molecule type" value="Genomic_DNA"/>
</dbReference>
<feature type="transmembrane region" description="Helical" evidence="1">
    <location>
        <begin position="453"/>
        <end position="474"/>
    </location>
</feature>
<dbReference type="InterPro" id="IPR036259">
    <property type="entry name" value="MFS_trans_sf"/>
</dbReference>
<proteinExistence type="predicted"/>
<dbReference type="SUPFAM" id="SSF103473">
    <property type="entry name" value="MFS general substrate transporter"/>
    <property type="match status" value="1"/>
</dbReference>
<dbReference type="InterPro" id="IPR050327">
    <property type="entry name" value="Proton-linked_MCT"/>
</dbReference>
<feature type="transmembrane region" description="Helical" evidence="1">
    <location>
        <begin position="384"/>
        <end position="409"/>
    </location>
</feature>
<feature type="transmembrane region" description="Helical" evidence="1">
    <location>
        <begin position="71"/>
        <end position="91"/>
    </location>
</feature>
<dbReference type="GO" id="GO:0008028">
    <property type="term" value="F:monocarboxylic acid transmembrane transporter activity"/>
    <property type="evidence" value="ECO:0007669"/>
    <property type="project" value="TreeGrafter"/>
</dbReference>
<feature type="transmembrane region" description="Helical" evidence="1">
    <location>
        <begin position="421"/>
        <end position="441"/>
    </location>
</feature>
<feature type="transmembrane region" description="Helical" evidence="1">
    <location>
        <begin position="173"/>
        <end position="193"/>
    </location>
</feature>
<feature type="transmembrane region" description="Helical" evidence="1">
    <location>
        <begin position="141"/>
        <end position="161"/>
    </location>
</feature>
<organism evidence="2 3">
    <name type="scientific">Papilio xuthus</name>
    <name type="common">Asian swallowtail butterfly</name>
    <dbReference type="NCBI Taxonomy" id="66420"/>
    <lineage>
        <taxon>Eukaryota</taxon>
        <taxon>Metazoa</taxon>
        <taxon>Ecdysozoa</taxon>
        <taxon>Arthropoda</taxon>
        <taxon>Hexapoda</taxon>
        <taxon>Insecta</taxon>
        <taxon>Pterygota</taxon>
        <taxon>Neoptera</taxon>
        <taxon>Endopterygota</taxon>
        <taxon>Lepidoptera</taxon>
        <taxon>Glossata</taxon>
        <taxon>Ditrysia</taxon>
        <taxon>Papilionoidea</taxon>
        <taxon>Papilionidae</taxon>
        <taxon>Papilioninae</taxon>
        <taxon>Papilio</taxon>
    </lineage>
</organism>
<evidence type="ECO:0000313" key="2">
    <source>
        <dbReference type="EMBL" id="KPI95077.1"/>
    </source>
</evidence>
<keyword evidence="3" id="KW-1185">Reference proteome</keyword>
<protein>
    <submittedName>
        <fullName evidence="2">Monocarboxylate transporter 14</fullName>
    </submittedName>
</protein>
<feature type="transmembrane region" description="Helical" evidence="1">
    <location>
        <begin position="230"/>
        <end position="249"/>
    </location>
</feature>
<accession>A0A194PP43</accession>
<dbReference type="PANTHER" id="PTHR11360">
    <property type="entry name" value="MONOCARBOXYLATE TRANSPORTER"/>
    <property type="match status" value="1"/>
</dbReference>
<dbReference type="Gene3D" id="1.20.1250.20">
    <property type="entry name" value="MFS general substrate transporter like domains"/>
    <property type="match status" value="2"/>
</dbReference>